<dbReference type="Proteomes" id="UP000249185">
    <property type="component" value="Unassembled WGS sequence"/>
</dbReference>
<feature type="transmembrane region" description="Helical" evidence="19">
    <location>
        <begin position="111"/>
        <end position="131"/>
    </location>
</feature>
<keyword evidence="10 19" id="KW-0812">Transmembrane</keyword>
<comment type="catalytic activity">
    <reaction evidence="18 19">
        <text>alpha-ribazole 5'-phosphate + adenosylcob(III)inamide-GDP = adenosylcob(III)alamin 5'-phosphate + GMP + H(+)</text>
        <dbReference type="Rhea" id="RHEA:23560"/>
        <dbReference type="ChEBI" id="CHEBI:15378"/>
        <dbReference type="ChEBI" id="CHEBI:57918"/>
        <dbReference type="ChEBI" id="CHEBI:58115"/>
        <dbReference type="ChEBI" id="CHEBI:60487"/>
        <dbReference type="ChEBI" id="CHEBI:60493"/>
        <dbReference type="EC" id="2.7.8.26"/>
    </reaction>
</comment>
<keyword evidence="8 19" id="KW-0169">Cobalamin biosynthesis</keyword>
<comment type="subcellular location">
    <subcellularLocation>
        <location evidence="2 19">Cell membrane</location>
        <topology evidence="2 19">Multi-pass membrane protein</topology>
    </subcellularLocation>
</comment>
<proteinExistence type="inferred from homology"/>
<feature type="transmembrane region" description="Helical" evidence="19">
    <location>
        <begin position="192"/>
        <end position="216"/>
    </location>
</feature>
<comment type="catalytic activity">
    <reaction evidence="17 19">
        <text>alpha-ribazole + adenosylcob(III)inamide-GDP = adenosylcob(III)alamin + GMP + H(+)</text>
        <dbReference type="Rhea" id="RHEA:16049"/>
        <dbReference type="ChEBI" id="CHEBI:10329"/>
        <dbReference type="ChEBI" id="CHEBI:15378"/>
        <dbReference type="ChEBI" id="CHEBI:18408"/>
        <dbReference type="ChEBI" id="CHEBI:58115"/>
        <dbReference type="ChEBI" id="CHEBI:60487"/>
        <dbReference type="EC" id="2.7.8.26"/>
    </reaction>
</comment>
<evidence type="ECO:0000256" key="19">
    <source>
        <dbReference type="HAMAP-Rule" id="MF_00719"/>
    </source>
</evidence>
<dbReference type="AlphaFoldDB" id="A0A2W5QL53"/>
<dbReference type="EC" id="2.7.8.26" evidence="5 19"/>
<evidence type="ECO:0000256" key="12">
    <source>
        <dbReference type="ARBA" id="ARBA00022989"/>
    </source>
</evidence>
<name>A0A2W5QL53_RHOSU</name>
<evidence type="ECO:0000256" key="10">
    <source>
        <dbReference type="ARBA" id="ARBA00022692"/>
    </source>
</evidence>
<evidence type="ECO:0000313" key="21">
    <source>
        <dbReference type="Proteomes" id="UP000249185"/>
    </source>
</evidence>
<comment type="function">
    <text evidence="14 19">Joins adenosylcobinamide-GDP and alpha-ribazole to generate adenosylcobalamin (Ado-cobalamin). Also synthesizes adenosylcobalamin 5'-phosphate from adenosylcobinamide-GDP and alpha-ribazole 5'-phosphate.</text>
</comment>
<dbReference type="PANTHER" id="PTHR34148:SF1">
    <property type="entry name" value="ADENOSYLCOBINAMIDE-GDP RIBAZOLETRANSFERASE"/>
    <property type="match status" value="1"/>
</dbReference>
<comment type="cofactor">
    <cofactor evidence="1 19">
        <name>Mg(2+)</name>
        <dbReference type="ChEBI" id="CHEBI:18420"/>
    </cofactor>
</comment>
<comment type="similarity">
    <text evidence="4 19">Belongs to the CobS family.</text>
</comment>
<keyword evidence="9 19" id="KW-0808">Transferase</keyword>
<dbReference type="GO" id="GO:0009236">
    <property type="term" value="P:cobalamin biosynthetic process"/>
    <property type="evidence" value="ECO:0007669"/>
    <property type="project" value="UniProtKB-UniRule"/>
</dbReference>
<reference evidence="20 21" key="1">
    <citation type="submission" date="2017-08" db="EMBL/GenBank/DDBJ databases">
        <title>Infants hospitalized years apart are colonized by the same room-sourced microbial strains.</title>
        <authorList>
            <person name="Brooks B."/>
            <person name="Olm M.R."/>
            <person name="Firek B.A."/>
            <person name="Baker R."/>
            <person name="Thomas B.C."/>
            <person name="Morowitz M.J."/>
            <person name="Banfield J.F."/>
        </authorList>
    </citation>
    <scope>NUCLEOTIDE SEQUENCE [LARGE SCALE GENOMIC DNA]</scope>
    <source>
        <strain evidence="20">S2_005_002_R2_34</strain>
    </source>
</reference>
<gene>
    <name evidence="19 20" type="primary">cobS</name>
    <name evidence="20" type="ORF">DI556_00895</name>
</gene>
<keyword evidence="7 19" id="KW-1003">Cell membrane</keyword>
<organism evidence="20 21">
    <name type="scientific">Rhodovulum sulfidophilum</name>
    <name type="common">Rhodobacter sulfidophilus</name>
    <dbReference type="NCBI Taxonomy" id="35806"/>
    <lineage>
        <taxon>Bacteria</taxon>
        <taxon>Pseudomonadati</taxon>
        <taxon>Pseudomonadota</taxon>
        <taxon>Alphaproteobacteria</taxon>
        <taxon>Rhodobacterales</taxon>
        <taxon>Paracoccaceae</taxon>
        <taxon>Rhodovulum</taxon>
    </lineage>
</organism>
<evidence type="ECO:0000256" key="11">
    <source>
        <dbReference type="ARBA" id="ARBA00022842"/>
    </source>
</evidence>
<dbReference type="PANTHER" id="PTHR34148">
    <property type="entry name" value="ADENOSYLCOBINAMIDE-GDP RIBAZOLETRANSFERASE"/>
    <property type="match status" value="1"/>
</dbReference>
<evidence type="ECO:0000256" key="18">
    <source>
        <dbReference type="ARBA" id="ARBA00049504"/>
    </source>
</evidence>
<dbReference type="InterPro" id="IPR003805">
    <property type="entry name" value="CobS"/>
</dbReference>
<dbReference type="UniPathway" id="UPA00148">
    <property type="reaction ID" value="UER00238"/>
</dbReference>
<accession>A0A2W5QL53</accession>
<evidence type="ECO:0000256" key="5">
    <source>
        <dbReference type="ARBA" id="ARBA00013200"/>
    </source>
</evidence>
<evidence type="ECO:0000256" key="14">
    <source>
        <dbReference type="ARBA" id="ARBA00025228"/>
    </source>
</evidence>
<dbReference type="EMBL" id="QFPW01000001">
    <property type="protein sequence ID" value="PZQ52250.1"/>
    <property type="molecule type" value="Genomic_DNA"/>
</dbReference>
<keyword evidence="13 19" id="KW-0472">Membrane</keyword>
<evidence type="ECO:0000256" key="8">
    <source>
        <dbReference type="ARBA" id="ARBA00022573"/>
    </source>
</evidence>
<dbReference type="GO" id="GO:0051073">
    <property type="term" value="F:adenosylcobinamide-GDP ribazoletransferase activity"/>
    <property type="evidence" value="ECO:0007669"/>
    <property type="project" value="UniProtKB-UniRule"/>
</dbReference>
<evidence type="ECO:0000256" key="1">
    <source>
        <dbReference type="ARBA" id="ARBA00001946"/>
    </source>
</evidence>
<comment type="caution">
    <text evidence="20">The sequence shown here is derived from an EMBL/GenBank/DDBJ whole genome shotgun (WGS) entry which is preliminary data.</text>
</comment>
<evidence type="ECO:0000256" key="2">
    <source>
        <dbReference type="ARBA" id="ARBA00004651"/>
    </source>
</evidence>
<evidence type="ECO:0000256" key="3">
    <source>
        <dbReference type="ARBA" id="ARBA00004663"/>
    </source>
</evidence>
<protein>
    <recommendedName>
        <fullName evidence="6 19">Adenosylcobinamide-GDP ribazoletransferase</fullName>
        <ecNumber evidence="5 19">2.7.8.26</ecNumber>
    </recommendedName>
    <alternativeName>
        <fullName evidence="16 19">Cobalamin synthase</fullName>
    </alternativeName>
    <alternativeName>
        <fullName evidence="15 19">Cobalamin-5'-phosphate synthase</fullName>
    </alternativeName>
</protein>
<evidence type="ECO:0000256" key="17">
    <source>
        <dbReference type="ARBA" id="ARBA00048623"/>
    </source>
</evidence>
<evidence type="ECO:0000256" key="6">
    <source>
        <dbReference type="ARBA" id="ARBA00015850"/>
    </source>
</evidence>
<keyword evidence="11 19" id="KW-0460">Magnesium</keyword>
<dbReference type="HAMAP" id="MF_00719">
    <property type="entry name" value="CobS"/>
    <property type="match status" value="1"/>
</dbReference>
<evidence type="ECO:0000256" key="15">
    <source>
        <dbReference type="ARBA" id="ARBA00032605"/>
    </source>
</evidence>
<evidence type="ECO:0000313" key="20">
    <source>
        <dbReference type="EMBL" id="PZQ52250.1"/>
    </source>
</evidence>
<evidence type="ECO:0000256" key="16">
    <source>
        <dbReference type="ARBA" id="ARBA00032853"/>
    </source>
</evidence>
<feature type="transmembrane region" description="Helical" evidence="19">
    <location>
        <begin position="38"/>
        <end position="59"/>
    </location>
</feature>
<dbReference type="NCBIfam" id="TIGR00317">
    <property type="entry name" value="cobS"/>
    <property type="match status" value="1"/>
</dbReference>
<evidence type="ECO:0000256" key="4">
    <source>
        <dbReference type="ARBA" id="ARBA00010561"/>
    </source>
</evidence>
<feature type="transmembrane region" description="Helical" evidence="19">
    <location>
        <begin position="166"/>
        <end position="186"/>
    </location>
</feature>
<comment type="pathway">
    <text evidence="3 19">Cofactor biosynthesis; adenosylcobalamin biosynthesis; adenosylcobalamin from cob(II)yrinate a,c-diamide: step 7/7.</text>
</comment>
<dbReference type="GO" id="GO:0008818">
    <property type="term" value="F:cobalamin 5'-phosphate synthase activity"/>
    <property type="evidence" value="ECO:0007669"/>
    <property type="project" value="UniProtKB-UniRule"/>
</dbReference>
<dbReference type="GO" id="GO:0005886">
    <property type="term" value="C:plasma membrane"/>
    <property type="evidence" value="ECO:0007669"/>
    <property type="project" value="UniProtKB-SubCell"/>
</dbReference>
<sequence length="252" mass="25345">MRGLAREWASFLLACQFLTRLPVPVRWDAARMAAAPRWYPAAGLVVGALAAGAYLLAALRFSPEISALAALAAAMLVTGCLHEDGFADVCDGLGGGATRARALEIMRDSRLGTYGVAGLALMLLGKWQALAGLPAPLAPLALLAGHAASRASCVLVIATSAYARPAGAAASVAGGVGARGVVVALATAALPISVLAAAAPAGALAGAAGLVLAHLLTRAWYQRRLGGYTGDCLGATQQTGELAFYLGLLGWS</sequence>
<evidence type="ECO:0000256" key="7">
    <source>
        <dbReference type="ARBA" id="ARBA00022475"/>
    </source>
</evidence>
<dbReference type="Pfam" id="PF02654">
    <property type="entry name" value="CobS"/>
    <property type="match status" value="1"/>
</dbReference>
<evidence type="ECO:0000256" key="13">
    <source>
        <dbReference type="ARBA" id="ARBA00023136"/>
    </source>
</evidence>
<keyword evidence="12 19" id="KW-1133">Transmembrane helix</keyword>
<feature type="transmembrane region" description="Helical" evidence="19">
    <location>
        <begin position="137"/>
        <end position="159"/>
    </location>
</feature>
<evidence type="ECO:0000256" key="9">
    <source>
        <dbReference type="ARBA" id="ARBA00022679"/>
    </source>
</evidence>